<comment type="caution">
    <text evidence="3">The sequence shown here is derived from an EMBL/GenBank/DDBJ whole genome shotgun (WGS) entry which is preliminary data.</text>
</comment>
<reference evidence="3 4" key="1">
    <citation type="submission" date="2017-08" db="EMBL/GenBank/DDBJ databases">
        <title>Infants hospitalized years apart are colonized by the same room-sourced microbial strains.</title>
        <authorList>
            <person name="Brooks B."/>
            <person name="Olm M.R."/>
            <person name="Firek B.A."/>
            <person name="Baker R."/>
            <person name="Thomas B.C."/>
            <person name="Morowitz M.J."/>
            <person name="Banfield J.F."/>
        </authorList>
    </citation>
    <scope>NUCLEOTIDE SEQUENCE [LARGE SCALE GENOMIC DNA]</scope>
    <source>
        <strain evidence="3">S2_003_000_R2_14</strain>
    </source>
</reference>
<evidence type="ECO:0000256" key="2">
    <source>
        <dbReference type="SAM" id="Phobius"/>
    </source>
</evidence>
<feature type="transmembrane region" description="Helical" evidence="2">
    <location>
        <begin position="110"/>
        <end position="130"/>
    </location>
</feature>
<dbReference type="EMBL" id="QFQP01000017">
    <property type="protein sequence ID" value="PZR10495.1"/>
    <property type="molecule type" value="Genomic_DNA"/>
</dbReference>
<sequence length="171" mass="17933">MSALAQTTETTTDVTPPTVEQPQTRTSRFWPLLLSSVATGASATGAFATGFSASRVCFSNETGRPSPICNAGVFAFAGAVQLGLNLLIIPELYRLSGDDTGEVRLNMWRWMRWPALVLAAAAVTFLVGAVNETNQFDTGQGAMMWGIGGALAGGITLDVFAIIGAFRGAAR</sequence>
<feature type="transmembrane region" description="Helical" evidence="2">
    <location>
        <begin position="71"/>
        <end position="89"/>
    </location>
</feature>
<feature type="region of interest" description="Disordered" evidence="1">
    <location>
        <begin position="1"/>
        <end position="23"/>
    </location>
</feature>
<gene>
    <name evidence="3" type="ORF">DI536_19825</name>
</gene>
<dbReference type="Proteomes" id="UP000249061">
    <property type="component" value="Unassembled WGS sequence"/>
</dbReference>
<accession>A0A2W5TGH0</accession>
<evidence type="ECO:0000256" key="1">
    <source>
        <dbReference type="SAM" id="MobiDB-lite"/>
    </source>
</evidence>
<organism evidence="3 4">
    <name type="scientific">Archangium gephyra</name>
    <dbReference type="NCBI Taxonomy" id="48"/>
    <lineage>
        <taxon>Bacteria</taxon>
        <taxon>Pseudomonadati</taxon>
        <taxon>Myxococcota</taxon>
        <taxon>Myxococcia</taxon>
        <taxon>Myxococcales</taxon>
        <taxon>Cystobacterineae</taxon>
        <taxon>Archangiaceae</taxon>
        <taxon>Archangium</taxon>
    </lineage>
</organism>
<name>A0A2W5TGH0_9BACT</name>
<dbReference type="AlphaFoldDB" id="A0A2W5TGH0"/>
<protein>
    <submittedName>
        <fullName evidence="3">Uncharacterized protein</fullName>
    </submittedName>
</protein>
<evidence type="ECO:0000313" key="3">
    <source>
        <dbReference type="EMBL" id="PZR10495.1"/>
    </source>
</evidence>
<feature type="transmembrane region" description="Helical" evidence="2">
    <location>
        <begin position="142"/>
        <end position="166"/>
    </location>
</feature>
<proteinExistence type="predicted"/>
<feature type="transmembrane region" description="Helical" evidence="2">
    <location>
        <begin position="29"/>
        <end position="51"/>
    </location>
</feature>
<keyword evidence="2" id="KW-0812">Transmembrane</keyword>
<keyword evidence="2" id="KW-1133">Transmembrane helix</keyword>
<keyword evidence="2" id="KW-0472">Membrane</keyword>
<evidence type="ECO:0000313" key="4">
    <source>
        <dbReference type="Proteomes" id="UP000249061"/>
    </source>
</evidence>